<keyword evidence="2" id="KW-1185">Reference proteome</keyword>
<proteinExistence type="predicted"/>
<dbReference type="Proteomes" id="UP000245202">
    <property type="component" value="Unassembled WGS sequence"/>
</dbReference>
<evidence type="ECO:0000313" key="1">
    <source>
        <dbReference type="EMBL" id="GBG08801.1"/>
    </source>
</evidence>
<dbReference type="Gene3D" id="3.20.20.80">
    <property type="entry name" value="Glycosidases"/>
    <property type="match status" value="1"/>
</dbReference>
<keyword evidence="1" id="KW-0378">Hydrolase</keyword>
<protein>
    <submittedName>
        <fullName evidence="1">Putative glycoside hydrolase</fullName>
    </submittedName>
</protein>
<reference evidence="1 2" key="1">
    <citation type="submission" date="2017-08" db="EMBL/GenBank/DDBJ databases">
        <title>Substantial Increase in Enzyme Production by Combined Drug-Resistance Mutations in Paenibacillus agaridevorans.</title>
        <authorList>
            <person name="Tanaka Y."/>
            <person name="Funane K."/>
            <person name="Hosaka T."/>
            <person name="Shiwa Y."/>
            <person name="Fujita N."/>
            <person name="Miyazaki T."/>
            <person name="Yoshikawa H."/>
            <person name="Murakami K."/>
            <person name="Kasahara K."/>
            <person name="Inaoka T."/>
            <person name="Hiraga Y."/>
            <person name="Ochi K."/>
        </authorList>
    </citation>
    <scope>NUCLEOTIDE SEQUENCE [LARGE SCALE GENOMIC DNA]</scope>
    <source>
        <strain evidence="1 2">T-3040</strain>
    </source>
</reference>
<organism evidence="1 2">
    <name type="scientific">Paenibacillus agaridevorans</name>
    <dbReference type="NCBI Taxonomy" id="171404"/>
    <lineage>
        <taxon>Bacteria</taxon>
        <taxon>Bacillati</taxon>
        <taxon>Bacillota</taxon>
        <taxon>Bacilli</taxon>
        <taxon>Bacillales</taxon>
        <taxon>Paenibacillaceae</taxon>
        <taxon>Paenibacillus</taxon>
    </lineage>
</organism>
<dbReference type="CDD" id="cd03143">
    <property type="entry name" value="A4_beta-galactosidase_middle_domain"/>
    <property type="match status" value="1"/>
</dbReference>
<evidence type="ECO:0000313" key="2">
    <source>
        <dbReference type="Proteomes" id="UP000245202"/>
    </source>
</evidence>
<name>A0A2R5EZI6_9BACL</name>
<dbReference type="AlphaFoldDB" id="A0A2R5EZI6"/>
<sequence length="481" mass="53977">MQDMHKAKKGGKWLDYVLFSMDMHNVWASQLYEAIKEVCPDHMVTVGQDEALGAQRPSPFFYEDAADYTTVHSWWLNDHLLWDGVFAKTANKPNLVQETGIMYVETPDGRAKRSEEELRSILERKYAYAFAAGGAGAIQWIWNTNFYMDNANESHIGALRADGTEKPEADVSYDFGRFMEGIRDLFVEREAEEIAVVFPYSNDFSNRKLAFDATTKAARVLGYRLNAPFRGVGEYRLDDLRIRPAKLIIVPSPHNFDDEAFANLVAIAADTGATLLWTGPIGLDPYWRQAKRLPELLGELRHENIRREERLWLNETAGSGLDAVSPVELSFGARRIAETLKETTLREDGPADGDRLVEAAIGAGTLLWSPIPVELNERSESVERLYRHAMEKAGVSEDLIWLESGELPGVYGRKLRFGGGTLFTFVSECGFDAGITVKDPASGTVYAFELPRERSVLFAADGNGELLATYRPNEVKIMTER</sequence>
<dbReference type="InterPro" id="IPR017853">
    <property type="entry name" value="GH"/>
</dbReference>
<gene>
    <name evidence="1" type="ORF">PAT3040_03401</name>
</gene>
<dbReference type="GO" id="GO:0016787">
    <property type="term" value="F:hydrolase activity"/>
    <property type="evidence" value="ECO:0007669"/>
    <property type="project" value="UniProtKB-KW"/>
</dbReference>
<comment type="caution">
    <text evidence="1">The sequence shown here is derived from an EMBL/GenBank/DDBJ whole genome shotgun (WGS) entry which is preliminary data.</text>
</comment>
<dbReference type="EMBL" id="BDQX01000171">
    <property type="protein sequence ID" value="GBG08801.1"/>
    <property type="molecule type" value="Genomic_DNA"/>
</dbReference>
<dbReference type="SUPFAM" id="SSF51445">
    <property type="entry name" value="(Trans)glycosidases"/>
    <property type="match status" value="1"/>
</dbReference>
<accession>A0A2R5EZI6</accession>